<dbReference type="SMART" id="SM00850">
    <property type="entry name" value="LytTR"/>
    <property type="match status" value="1"/>
</dbReference>
<dbReference type="RefSeq" id="WP_183966561.1">
    <property type="nucleotide sequence ID" value="NZ_BAABEW010000001.1"/>
</dbReference>
<evidence type="ECO:0000259" key="3">
    <source>
        <dbReference type="PROSITE" id="PS50110"/>
    </source>
</evidence>
<dbReference type="PROSITE" id="PS50110">
    <property type="entry name" value="RESPONSE_REGULATORY"/>
    <property type="match status" value="1"/>
</dbReference>
<dbReference type="GO" id="GO:0006355">
    <property type="term" value="P:regulation of DNA-templated transcription"/>
    <property type="evidence" value="ECO:0007669"/>
    <property type="project" value="TreeGrafter"/>
</dbReference>
<dbReference type="Gene3D" id="2.40.50.1020">
    <property type="entry name" value="LytTr DNA-binding domain"/>
    <property type="match status" value="1"/>
</dbReference>
<protein>
    <submittedName>
        <fullName evidence="5">DNA-binding LytR/AlgR family response regulator</fullName>
    </submittedName>
</protein>
<dbReference type="Proteomes" id="UP000532440">
    <property type="component" value="Unassembled WGS sequence"/>
</dbReference>
<keyword evidence="2" id="KW-0597">Phosphoprotein</keyword>
<dbReference type="SUPFAM" id="SSF52172">
    <property type="entry name" value="CheY-like"/>
    <property type="match status" value="1"/>
</dbReference>
<feature type="modified residue" description="4-aspartylphosphate" evidence="2">
    <location>
        <position position="60"/>
    </location>
</feature>
<dbReference type="EMBL" id="JACHGB010000003">
    <property type="protein sequence ID" value="MBB5271836.1"/>
    <property type="molecule type" value="Genomic_DNA"/>
</dbReference>
<dbReference type="InterPro" id="IPR011006">
    <property type="entry name" value="CheY-like_superfamily"/>
</dbReference>
<evidence type="ECO:0000256" key="2">
    <source>
        <dbReference type="PROSITE-ProRule" id="PRU00169"/>
    </source>
</evidence>
<evidence type="ECO:0000259" key="4">
    <source>
        <dbReference type="PROSITE" id="PS50930"/>
    </source>
</evidence>
<dbReference type="PANTHER" id="PTHR48111">
    <property type="entry name" value="REGULATOR OF RPOS"/>
    <property type="match status" value="1"/>
</dbReference>
<dbReference type="AlphaFoldDB" id="A0A7W8HI43"/>
<sequence length="269" mass="28959">MSGSLHATAVIAEDEPALADALRRMLAQAWPELDVLRVAHNGDDALAAIRALSPDVAFLDIRMPGPSGLEVAAALTGLASPPALVFVTAYDQYAVEAFEAAAADYLLKPVSSDRLERCVARLRNALAQRTPGSSTEDLGRLLALLQRQLPAGGAGQGWLRFLRASVGDVIRQIPVEEILYLQAQDKYVSVVTRDATALVRIPLSELAASLDPARFAQVHRSTIVSLDAIDTIRRDFAGRTFVHLRPAAAGGREVRLAVSRQYAAQFRAM</sequence>
<dbReference type="SMART" id="SM00448">
    <property type="entry name" value="REC"/>
    <property type="match status" value="1"/>
</dbReference>
<evidence type="ECO:0000313" key="6">
    <source>
        <dbReference type="Proteomes" id="UP000532440"/>
    </source>
</evidence>
<evidence type="ECO:0000256" key="1">
    <source>
        <dbReference type="ARBA" id="ARBA00023125"/>
    </source>
</evidence>
<dbReference type="InterPro" id="IPR001789">
    <property type="entry name" value="Sig_transdc_resp-reg_receiver"/>
</dbReference>
<keyword evidence="6" id="KW-1185">Reference proteome</keyword>
<dbReference type="InterPro" id="IPR007492">
    <property type="entry name" value="LytTR_DNA-bd_dom"/>
</dbReference>
<accession>A0A7W8HI43</accession>
<comment type="caution">
    <text evidence="5">The sequence shown here is derived from an EMBL/GenBank/DDBJ whole genome shotgun (WGS) entry which is preliminary data.</text>
</comment>
<evidence type="ECO:0000313" key="5">
    <source>
        <dbReference type="EMBL" id="MBB5271836.1"/>
    </source>
</evidence>
<proteinExistence type="predicted"/>
<dbReference type="GO" id="GO:0000156">
    <property type="term" value="F:phosphorelay response regulator activity"/>
    <property type="evidence" value="ECO:0007669"/>
    <property type="project" value="TreeGrafter"/>
</dbReference>
<dbReference type="Gene3D" id="3.40.50.2300">
    <property type="match status" value="1"/>
</dbReference>
<dbReference type="PROSITE" id="PS50930">
    <property type="entry name" value="HTH_LYTTR"/>
    <property type="match status" value="1"/>
</dbReference>
<dbReference type="GO" id="GO:0005829">
    <property type="term" value="C:cytosol"/>
    <property type="evidence" value="ECO:0007669"/>
    <property type="project" value="TreeGrafter"/>
</dbReference>
<dbReference type="Pfam" id="PF00072">
    <property type="entry name" value="Response_reg"/>
    <property type="match status" value="1"/>
</dbReference>
<keyword evidence="1 5" id="KW-0238">DNA-binding</keyword>
<feature type="domain" description="HTH LytTR-type" evidence="4">
    <location>
        <begin position="162"/>
        <end position="269"/>
    </location>
</feature>
<dbReference type="InterPro" id="IPR039420">
    <property type="entry name" value="WalR-like"/>
</dbReference>
<dbReference type="PANTHER" id="PTHR48111:SF69">
    <property type="entry name" value="RESPONSE REGULATOR RECEIVER"/>
    <property type="match status" value="1"/>
</dbReference>
<feature type="domain" description="Response regulatory" evidence="3">
    <location>
        <begin position="8"/>
        <end position="123"/>
    </location>
</feature>
<name>A0A7W8HI43_9BURK</name>
<dbReference type="GO" id="GO:0000976">
    <property type="term" value="F:transcription cis-regulatory region binding"/>
    <property type="evidence" value="ECO:0007669"/>
    <property type="project" value="TreeGrafter"/>
</dbReference>
<dbReference type="Pfam" id="PF04397">
    <property type="entry name" value="LytTR"/>
    <property type="match status" value="1"/>
</dbReference>
<organism evidence="5 6">
    <name type="scientific">Quisquiliibacterium transsilvanicum</name>
    <dbReference type="NCBI Taxonomy" id="1549638"/>
    <lineage>
        <taxon>Bacteria</taxon>
        <taxon>Pseudomonadati</taxon>
        <taxon>Pseudomonadota</taxon>
        <taxon>Betaproteobacteria</taxon>
        <taxon>Burkholderiales</taxon>
        <taxon>Burkholderiaceae</taxon>
        <taxon>Quisquiliibacterium</taxon>
    </lineage>
</organism>
<gene>
    <name evidence="5" type="ORF">HNQ70_001846</name>
</gene>
<reference evidence="5 6" key="1">
    <citation type="submission" date="2020-08" db="EMBL/GenBank/DDBJ databases">
        <title>Genomic Encyclopedia of Type Strains, Phase IV (KMG-IV): sequencing the most valuable type-strain genomes for metagenomic binning, comparative biology and taxonomic classification.</title>
        <authorList>
            <person name="Goeker M."/>
        </authorList>
    </citation>
    <scope>NUCLEOTIDE SEQUENCE [LARGE SCALE GENOMIC DNA]</scope>
    <source>
        <strain evidence="5 6">DSM 29781</strain>
    </source>
</reference>
<dbReference type="GO" id="GO:0032993">
    <property type="term" value="C:protein-DNA complex"/>
    <property type="evidence" value="ECO:0007669"/>
    <property type="project" value="TreeGrafter"/>
</dbReference>